<reference evidence="1 2" key="1">
    <citation type="submission" date="2018-09" db="EMBL/GenBank/DDBJ databases">
        <title>Phylogeny of the Shewanellaceae, and recommendation for two new genera, Pseudoshewanella and Parashewanella.</title>
        <authorList>
            <person name="Wang G."/>
        </authorList>
    </citation>
    <scope>NUCLEOTIDE SEQUENCE [LARGE SCALE GENOMIC DNA]</scope>
    <source>
        <strain evidence="1 2">KCTC 22492</strain>
    </source>
</reference>
<comment type="caution">
    <text evidence="1">The sequence shown here is derived from an EMBL/GenBank/DDBJ whole genome shotgun (WGS) entry which is preliminary data.</text>
</comment>
<organism evidence="1 2">
    <name type="scientific">Parashewanella spongiae</name>
    <dbReference type="NCBI Taxonomy" id="342950"/>
    <lineage>
        <taxon>Bacteria</taxon>
        <taxon>Pseudomonadati</taxon>
        <taxon>Pseudomonadota</taxon>
        <taxon>Gammaproteobacteria</taxon>
        <taxon>Alteromonadales</taxon>
        <taxon>Shewanellaceae</taxon>
        <taxon>Parashewanella</taxon>
    </lineage>
</organism>
<protein>
    <submittedName>
        <fullName evidence="1">DNA phosphorothioation-dependent restriction protein DptF</fullName>
    </submittedName>
</protein>
<evidence type="ECO:0000313" key="2">
    <source>
        <dbReference type="Proteomes" id="UP000273022"/>
    </source>
</evidence>
<dbReference type="InterPro" id="IPR017647">
    <property type="entry name" value="Dnd_assoc_3"/>
</dbReference>
<dbReference type="OrthoDB" id="257964at2"/>
<proteinExistence type="predicted"/>
<dbReference type="EMBL" id="QYYH01000001">
    <property type="protein sequence ID" value="RJY19527.1"/>
    <property type="molecule type" value="Genomic_DNA"/>
</dbReference>
<dbReference type="RefSeq" id="WP_121851607.1">
    <property type="nucleotide sequence ID" value="NZ_CP037952.1"/>
</dbReference>
<gene>
    <name evidence="1" type="primary">dptF</name>
    <name evidence="1" type="ORF">D5R81_00015</name>
</gene>
<keyword evidence="2" id="KW-1185">Reference proteome</keyword>
<evidence type="ECO:0000313" key="1">
    <source>
        <dbReference type="EMBL" id="RJY19527.1"/>
    </source>
</evidence>
<dbReference type="NCBIfam" id="TIGR03238">
    <property type="entry name" value="dnd_assoc_3"/>
    <property type="match status" value="1"/>
</dbReference>
<accession>A0A3A6UCX3</accession>
<dbReference type="AlphaFoldDB" id="A0A3A6UCX3"/>
<sequence length="534" mass="60971">MNLEQALGILSKSSPYAVSTELDNSQDKLAVYKKYIYIETEIEADFAQSLTSMNSGDILFLCGSSGDGKSEILTRYSQQFKSRIDFHLDATHSFSPDQTAIEALDDRFLKTKQTQRPLVLGVNIGMLGNYAEEGSTSHDDIKSSLKAFLDSNSQNIPENHRYLDFEHYPKFKLSQEECTSEFADSLIHKLTNTSLENPFYALYQNQIQKTGHSRLTANFGLLGLESVRKTVVDLLLKARLIKDQFLTARTLLDFIHQIITGKSYLFDNLFLGGDNDLLSHIRSFDPSNIHTRKVDEFILQFSLGIEDEEFLLLEKQAREYGVFEINNPQSYLRLAYIVKNEAEFDNAYLNDLRRDFENTLVARFANNWVLHKDFDGSGSQKKELNLFYKEVLIASIHKYCNRHAPTLDKDTFFVAQYNGFKIAAELEVKPNFVEIAANSANPARIGYFVAHIQVDDQPLIPMPISIKLMELLIKITQGYRPNKHDKNAVLLLDEAIDQLLNQANRKNVLTIIKDDRRYKVTDEGDSYFEVSGLV</sequence>
<dbReference type="Proteomes" id="UP000273022">
    <property type="component" value="Unassembled WGS sequence"/>
</dbReference>
<name>A0A3A6UCX3_9GAMM</name>